<dbReference type="PANTHER" id="PTHR46268">
    <property type="entry name" value="STRESS RESPONSE PROTEIN NHAX"/>
    <property type="match status" value="1"/>
</dbReference>
<organism evidence="3 4">
    <name type="scientific">Citrifermentans bemidjiense (strain ATCC BAA-1014 / DSM 16622 / JCM 12645 / Bem)</name>
    <name type="common">Geobacter bemidjiensis</name>
    <dbReference type="NCBI Taxonomy" id="404380"/>
    <lineage>
        <taxon>Bacteria</taxon>
        <taxon>Pseudomonadati</taxon>
        <taxon>Thermodesulfobacteriota</taxon>
        <taxon>Desulfuromonadia</taxon>
        <taxon>Geobacterales</taxon>
        <taxon>Geobacteraceae</taxon>
        <taxon>Citrifermentans</taxon>
    </lineage>
</organism>
<dbReference type="Proteomes" id="UP000008825">
    <property type="component" value="Chromosome"/>
</dbReference>
<protein>
    <submittedName>
        <fullName evidence="3">Universal stress protein Usp</fullName>
    </submittedName>
</protein>
<dbReference type="RefSeq" id="WP_012530805.1">
    <property type="nucleotide sequence ID" value="NC_011146.1"/>
</dbReference>
<dbReference type="STRING" id="404380.Gbem_2372"/>
<evidence type="ECO:0000313" key="3">
    <source>
        <dbReference type="EMBL" id="ACH39384.1"/>
    </source>
</evidence>
<dbReference type="SUPFAM" id="SSF52402">
    <property type="entry name" value="Adenine nucleotide alpha hydrolases-like"/>
    <property type="match status" value="2"/>
</dbReference>
<dbReference type="EMBL" id="CP001124">
    <property type="protein sequence ID" value="ACH39384.1"/>
    <property type="molecule type" value="Genomic_DNA"/>
</dbReference>
<feature type="domain" description="UspA" evidence="2">
    <location>
        <begin position="1"/>
        <end position="133"/>
    </location>
</feature>
<dbReference type="Pfam" id="PF00582">
    <property type="entry name" value="Usp"/>
    <property type="match status" value="2"/>
</dbReference>
<evidence type="ECO:0000313" key="4">
    <source>
        <dbReference type="Proteomes" id="UP000008825"/>
    </source>
</evidence>
<dbReference type="PRINTS" id="PR01438">
    <property type="entry name" value="UNVRSLSTRESS"/>
</dbReference>
<evidence type="ECO:0000256" key="1">
    <source>
        <dbReference type="ARBA" id="ARBA00008791"/>
    </source>
</evidence>
<dbReference type="CDD" id="cd00293">
    <property type="entry name" value="USP-like"/>
    <property type="match status" value="2"/>
</dbReference>
<dbReference type="InterPro" id="IPR014729">
    <property type="entry name" value="Rossmann-like_a/b/a_fold"/>
</dbReference>
<dbReference type="PANTHER" id="PTHR46268:SF26">
    <property type="entry name" value="UNIVERSAL STRESS PROTEIN MJ0577"/>
    <property type="match status" value="1"/>
</dbReference>
<dbReference type="OrthoDB" id="5512840at2"/>
<proteinExistence type="inferred from homology"/>
<dbReference type="Gene3D" id="3.40.50.620">
    <property type="entry name" value="HUPs"/>
    <property type="match status" value="2"/>
</dbReference>
<dbReference type="KEGG" id="gbm:Gbem_2372"/>
<dbReference type="AlphaFoldDB" id="B5EF75"/>
<dbReference type="InterPro" id="IPR006015">
    <property type="entry name" value="Universal_stress_UspA"/>
</dbReference>
<dbReference type="InterPro" id="IPR006016">
    <property type="entry name" value="UspA"/>
</dbReference>
<sequence>MFWKILLATDLTPASDELIECARAFKEIGTEEVVLVHVTEVVDATGAVEVLPVQPVDVDAVLGRQRDALEMLGMKVAVESLLGPPAAMLERAAKDHGVNAILAGSHGKGLFLSAALGSVSRELLRTTRHPLLLDRLDLGKTGEEGASCRKIFSRILFPTDYSETAEKALDFLGKVALETGCSVTLMHVMEARDEEPETERRREEECWYLLEAKKRRLERLGAAEVSIDLVHGRASEEILSSMNKGTFTAIVMGGKGKGMLTELILGSTANEVARRATIPILFVPAAVTEAPSS</sequence>
<dbReference type="eggNOG" id="COG0589">
    <property type="taxonomic scope" value="Bacteria"/>
</dbReference>
<accession>B5EF75</accession>
<comment type="similarity">
    <text evidence="1">Belongs to the universal stress protein A family.</text>
</comment>
<name>B5EF75_CITBB</name>
<dbReference type="HOGENOM" id="CLU_049301_2_0_7"/>
<reference evidence="3 4" key="2">
    <citation type="journal article" date="2010" name="BMC Genomics">
        <title>The genome of Geobacter bemidjiensis, exemplar for the subsurface clade of Geobacter species that predominate in Fe(III)-reducing subsurface environments.</title>
        <authorList>
            <person name="Aklujkar M."/>
            <person name="Young N.D."/>
            <person name="Holmes D."/>
            <person name="Chavan M."/>
            <person name="Risso C."/>
            <person name="Kiss H.E."/>
            <person name="Han C.S."/>
            <person name="Land M.L."/>
            <person name="Lovley D.R."/>
        </authorList>
    </citation>
    <scope>NUCLEOTIDE SEQUENCE [LARGE SCALE GENOMIC DNA]</scope>
    <source>
        <strain evidence="4">ATCC BAA-1014 / DSM 16622 / JCM 12645 / Bem</strain>
    </source>
</reference>
<feature type="domain" description="UspA" evidence="2">
    <location>
        <begin position="153"/>
        <end position="284"/>
    </location>
</feature>
<evidence type="ECO:0000259" key="2">
    <source>
        <dbReference type="Pfam" id="PF00582"/>
    </source>
</evidence>
<reference evidence="3 4" key="1">
    <citation type="submission" date="2008-07" db="EMBL/GenBank/DDBJ databases">
        <title>Complete sequence of Geobacter bemidjiensis BEM.</title>
        <authorList>
            <consortium name="US DOE Joint Genome Institute"/>
            <person name="Lucas S."/>
            <person name="Copeland A."/>
            <person name="Lapidus A."/>
            <person name="Glavina del Rio T."/>
            <person name="Dalin E."/>
            <person name="Tice H."/>
            <person name="Bruce D."/>
            <person name="Goodwin L."/>
            <person name="Pitluck S."/>
            <person name="Kiss H."/>
            <person name="Brettin T."/>
            <person name="Detter J.C."/>
            <person name="Han C."/>
            <person name="Kuske C.R."/>
            <person name="Schmutz J."/>
            <person name="Larimer F."/>
            <person name="Land M."/>
            <person name="Hauser L."/>
            <person name="Kyrpides N."/>
            <person name="Lykidis A."/>
            <person name="Lovley D."/>
            <person name="Richardson P."/>
        </authorList>
    </citation>
    <scope>NUCLEOTIDE SEQUENCE [LARGE SCALE GENOMIC DNA]</scope>
    <source>
        <strain evidence="4">ATCC BAA-1014 / DSM 16622 / JCM 12645 / Bem</strain>
    </source>
</reference>
<keyword evidence="4" id="KW-1185">Reference proteome</keyword>
<gene>
    <name evidence="3" type="primary">usp-4</name>
    <name evidence="3" type="ordered locus">Gbem_2372</name>
</gene>